<feature type="domain" description="Glucose-methanol-choline oxidoreductase N-terminal" evidence="6">
    <location>
        <begin position="138"/>
        <end position="161"/>
    </location>
</feature>
<comment type="cofactor">
    <cofactor evidence="3">
        <name>FAD</name>
        <dbReference type="ChEBI" id="CHEBI:57692"/>
    </cofactor>
</comment>
<dbReference type="InterPro" id="IPR036188">
    <property type="entry name" value="FAD/NAD-bd_sf"/>
</dbReference>
<dbReference type="PROSITE" id="PS00623">
    <property type="entry name" value="GMC_OXRED_1"/>
    <property type="match status" value="1"/>
</dbReference>
<protein>
    <recommendedName>
        <fullName evidence="6 7">Glucose-methanol-choline oxidoreductase N-terminal domain-containing protein</fullName>
    </recommendedName>
</protein>
<feature type="binding site" evidence="3">
    <location>
        <position position="140"/>
    </location>
    <ligand>
        <name>FAD</name>
        <dbReference type="ChEBI" id="CHEBI:57692"/>
    </ligand>
</feature>
<proteinExistence type="inferred from homology"/>
<keyword evidence="3 4" id="KW-0274">FAD</keyword>
<dbReference type="InterPro" id="IPR007867">
    <property type="entry name" value="GMC_OxRtase_C"/>
</dbReference>
<dbReference type="PANTHER" id="PTHR11552">
    <property type="entry name" value="GLUCOSE-METHANOL-CHOLINE GMC OXIDOREDUCTASE"/>
    <property type="match status" value="1"/>
</dbReference>
<evidence type="ECO:0000313" key="8">
    <source>
        <dbReference type="EMBL" id="CAG9864666.1"/>
    </source>
</evidence>
<dbReference type="SUPFAM" id="SSF54373">
    <property type="entry name" value="FAD-linked reductases, C-terminal domain"/>
    <property type="match status" value="1"/>
</dbReference>
<accession>A0A9N9TU06</accession>
<dbReference type="GO" id="GO:0016614">
    <property type="term" value="F:oxidoreductase activity, acting on CH-OH group of donors"/>
    <property type="evidence" value="ECO:0007669"/>
    <property type="project" value="InterPro"/>
</dbReference>
<feature type="signal peptide" evidence="5">
    <location>
        <begin position="1"/>
        <end position="21"/>
    </location>
</feature>
<organism evidence="8 9">
    <name type="scientific">Phyllotreta striolata</name>
    <name type="common">Striped flea beetle</name>
    <name type="synonym">Crioceris striolata</name>
    <dbReference type="NCBI Taxonomy" id="444603"/>
    <lineage>
        <taxon>Eukaryota</taxon>
        <taxon>Metazoa</taxon>
        <taxon>Ecdysozoa</taxon>
        <taxon>Arthropoda</taxon>
        <taxon>Hexapoda</taxon>
        <taxon>Insecta</taxon>
        <taxon>Pterygota</taxon>
        <taxon>Neoptera</taxon>
        <taxon>Endopterygota</taxon>
        <taxon>Coleoptera</taxon>
        <taxon>Polyphaga</taxon>
        <taxon>Cucujiformia</taxon>
        <taxon>Chrysomeloidea</taxon>
        <taxon>Chrysomelidae</taxon>
        <taxon>Galerucinae</taxon>
        <taxon>Alticini</taxon>
        <taxon>Phyllotreta</taxon>
    </lineage>
</organism>
<feature type="domain" description="Glucose-methanol-choline oxidoreductase N-terminal" evidence="7">
    <location>
        <begin position="313"/>
        <end position="327"/>
    </location>
</feature>
<evidence type="ECO:0000256" key="5">
    <source>
        <dbReference type="SAM" id="SignalP"/>
    </source>
</evidence>
<feature type="active site" description="Proton acceptor" evidence="2">
    <location>
        <position position="601"/>
    </location>
</feature>
<evidence type="ECO:0000256" key="1">
    <source>
        <dbReference type="ARBA" id="ARBA00010790"/>
    </source>
</evidence>
<evidence type="ECO:0000256" key="2">
    <source>
        <dbReference type="PIRSR" id="PIRSR000137-1"/>
    </source>
</evidence>
<keyword evidence="4" id="KW-0285">Flavoprotein</keyword>
<dbReference type="PANTHER" id="PTHR11552:SF208">
    <property type="entry name" value="RE36204P-RELATED"/>
    <property type="match status" value="1"/>
</dbReference>
<dbReference type="AlphaFoldDB" id="A0A9N9TU06"/>
<feature type="active site" description="Proton donor" evidence="2">
    <location>
        <position position="557"/>
    </location>
</feature>
<dbReference type="InterPro" id="IPR012132">
    <property type="entry name" value="GMC_OxRdtase"/>
</dbReference>
<feature type="binding site" evidence="3">
    <location>
        <position position="555"/>
    </location>
    <ligand>
        <name>substrate</name>
    </ligand>
</feature>
<dbReference type="InterPro" id="IPR000172">
    <property type="entry name" value="GMC_OxRdtase_N"/>
</dbReference>
<dbReference type="SUPFAM" id="SSF51905">
    <property type="entry name" value="FAD/NAD(P)-binding domain"/>
    <property type="match status" value="1"/>
</dbReference>
<dbReference type="GO" id="GO:0050660">
    <property type="term" value="F:flavin adenine dinucleotide binding"/>
    <property type="evidence" value="ECO:0007669"/>
    <property type="project" value="InterPro"/>
</dbReference>
<name>A0A9N9TU06_PHYSR</name>
<dbReference type="EMBL" id="OU900101">
    <property type="protein sequence ID" value="CAG9864666.1"/>
    <property type="molecule type" value="Genomic_DNA"/>
</dbReference>
<evidence type="ECO:0000256" key="3">
    <source>
        <dbReference type="PIRSR" id="PIRSR000137-2"/>
    </source>
</evidence>
<dbReference type="Pfam" id="PF05199">
    <property type="entry name" value="GMC_oxred_C"/>
    <property type="match status" value="1"/>
</dbReference>
<keyword evidence="5" id="KW-0732">Signal</keyword>
<keyword evidence="9" id="KW-1185">Reference proteome</keyword>
<evidence type="ECO:0000256" key="4">
    <source>
        <dbReference type="RuleBase" id="RU003968"/>
    </source>
</evidence>
<dbReference type="Gene3D" id="3.50.50.60">
    <property type="entry name" value="FAD/NAD(P)-binding domain"/>
    <property type="match status" value="1"/>
</dbReference>
<dbReference type="Pfam" id="PF00732">
    <property type="entry name" value="GMC_oxred_N"/>
    <property type="match status" value="1"/>
</dbReference>
<comment type="similarity">
    <text evidence="1 4">Belongs to the GMC oxidoreductase family.</text>
</comment>
<dbReference type="PIRSF" id="PIRSF000137">
    <property type="entry name" value="Alcohol_oxidase"/>
    <property type="match status" value="1"/>
</dbReference>
<dbReference type="Gene3D" id="3.30.560.10">
    <property type="entry name" value="Glucose Oxidase, domain 3"/>
    <property type="match status" value="1"/>
</dbReference>
<sequence length="623" mass="69540">MKIIPFLLFIILAAFAPKTEGNLYQLAGDVVSFLIEITRIQPYLLSLYPAKNRPKEEHFDFIIIGSGPSGSALANRLTENPNVKVLLLESGEEPSLIVDIPIVAGALEFTSYNYNYKSQRQPNFCTGCPNGVLQWPHGNVLGGSSVINYMIYVRGNPADYDKWAALGNPGWSYEDILPYFKKLEDSRVSRSDEAYRGKGGNVAVSDVPWRSGIVDVYVNACTEAGHEYVDYNGRRQLGVSYIQSTTRNGARWHAEKAYLRQARSRKNLKIQVKSRATKILIDPRTKTAYGVEYYYEKKRHVVYAKKEVISSAGSLNSPQLLMLSGVGPKDHLEELGIPVIQDLPVGKKMYDHATFPLIMFQVDKPLVINAVTAALNPFNYIGVLFGKGLFTSIGGVEAITYVKTNISTDPDPLYPDVELLMVGGALNTDFGIIFRKIFNVKPEIYNKIFLPLFTKYVYMVTPVVLHPKSFGWIKLNSSNPWDAPLFYPNYFSDPEDHDVKTFIAAFRELERINSMPSMQKIGSRIVSIPVPGCESHRFDSDEYWACAVRTVIGSYYHQVATCKMGPEGDPEAVVDHKLRVHGVKKLRVVDTSVIPIPPATHNVGPAYAIGEKAADIIKNCYGI</sequence>
<dbReference type="Proteomes" id="UP001153712">
    <property type="component" value="Chromosome 8"/>
</dbReference>
<dbReference type="PROSITE" id="PS00624">
    <property type="entry name" value="GMC_OXRED_2"/>
    <property type="match status" value="1"/>
</dbReference>
<evidence type="ECO:0000259" key="7">
    <source>
        <dbReference type="PROSITE" id="PS00624"/>
    </source>
</evidence>
<reference evidence="8" key="1">
    <citation type="submission" date="2022-01" db="EMBL/GenBank/DDBJ databases">
        <authorList>
            <person name="King R."/>
        </authorList>
    </citation>
    <scope>NUCLEOTIDE SEQUENCE</scope>
</reference>
<dbReference type="OrthoDB" id="269227at2759"/>
<gene>
    <name evidence="8" type="ORF">PHYEVI_LOCUS10917</name>
</gene>
<evidence type="ECO:0000313" key="9">
    <source>
        <dbReference type="Proteomes" id="UP001153712"/>
    </source>
</evidence>
<feature type="chain" id="PRO_5040411722" description="Glucose-methanol-choline oxidoreductase N-terminal domain-containing protein" evidence="5">
    <location>
        <begin position="22"/>
        <end position="623"/>
    </location>
</feature>
<evidence type="ECO:0000259" key="6">
    <source>
        <dbReference type="PROSITE" id="PS00623"/>
    </source>
</evidence>